<dbReference type="InterPro" id="IPR041219">
    <property type="entry name" value="Phage_lysozyme2"/>
</dbReference>
<organism evidence="3">
    <name type="scientific">uncultured Caudovirales phage</name>
    <dbReference type="NCBI Taxonomy" id="2100421"/>
    <lineage>
        <taxon>Viruses</taxon>
        <taxon>Duplodnaviria</taxon>
        <taxon>Heunggongvirae</taxon>
        <taxon>Uroviricota</taxon>
        <taxon>Caudoviricetes</taxon>
        <taxon>Peduoviridae</taxon>
        <taxon>Maltschvirus</taxon>
        <taxon>Maltschvirus maltsch</taxon>
    </lineage>
</organism>
<feature type="domain" description="Phage tail lysozyme" evidence="2">
    <location>
        <begin position="570"/>
        <end position="693"/>
    </location>
</feature>
<evidence type="ECO:0000259" key="2">
    <source>
        <dbReference type="Pfam" id="PF18013"/>
    </source>
</evidence>
<evidence type="ECO:0000313" key="3">
    <source>
        <dbReference type="EMBL" id="CAB4132112.1"/>
    </source>
</evidence>
<dbReference type="EMBL" id="LR796257">
    <property type="protein sequence ID" value="CAB4132112.1"/>
    <property type="molecule type" value="Genomic_DNA"/>
</dbReference>
<reference evidence="3" key="1">
    <citation type="submission" date="2020-04" db="EMBL/GenBank/DDBJ databases">
        <authorList>
            <person name="Chiriac C."/>
            <person name="Salcher M."/>
            <person name="Ghai R."/>
            <person name="Kavagutti S V."/>
        </authorList>
    </citation>
    <scope>NUCLEOTIDE SEQUENCE</scope>
</reference>
<feature type="region of interest" description="Disordered" evidence="1">
    <location>
        <begin position="71"/>
        <end position="94"/>
    </location>
</feature>
<dbReference type="Pfam" id="PF18013">
    <property type="entry name" value="Phage_lysozyme2"/>
    <property type="match status" value="1"/>
</dbReference>
<accession>A0A6J5LET6</accession>
<sequence length="776" mass="83863">MAAKSIIEISVDDSKFQKFKSVFDDYKKALEETPEAWSDANSEIGNMVQASQLLRNDAEKRLALLQLATNEESKAEKAAQKAEDERKKATEERKKKDLETIKRWKKLGKTIAGATAQLAKFASIGMGLATGAGALGMGKLTNDASSARFQSMGLGISSGAMQSANINYSSALSNPSANLSAVRDAQQDLSKQKLFLTAGISNYQNKSPEQLLPELMVAAQKMAKQTPQGQLAQIAQANGYTDVFSMEDLTRFKQMSEQEMQAMNAKTAQDNKSLNVNNSTLKSYQDLQKQWDRFGQSMENTWIKGLEPLAPALTRFSEAIGSTFEKFMQADKLEPIINKLADEITKFSEYLTSPEAEQDFDKLKKWVSDTADGLEKFADKIHSALVFFGFADDDGEKKNGDDDSGSLQNVAMMGAAGLGGMALAGMAGGLALPVAALTATGVAATQFGSDAYNNDSPENQEFAQSLVGGIAAFFGDKDALNAQKQIASYTESSDKELKKLKPMTAEEFKKADSDSQKGFIEGLGEKFKTVLSEVWNKTEEVAGGIGNALISTASADEFKGKNDEKGNFVISQLMKKGWSKEQAAGIAANLHEESGYKNDIVGDGGKAYGIGQWHPDRQANFKKVMGKDIRGSSLADQVSFVDWELRNTEKGAGNKLANARSAREAGGIVSKYYERPKDVDGNVRRRGGYAELIAGRYTPEISHSDYKGTPIIIPKGDKDANGKVKDSYALRKPTADQQKSVMFSDQGGAYNSNSSRVQINVNNSTGGSATASAVSL</sequence>
<proteinExistence type="predicted"/>
<name>A0A6J5LET6_9CAUD</name>
<evidence type="ECO:0000256" key="1">
    <source>
        <dbReference type="SAM" id="MobiDB-lite"/>
    </source>
</evidence>
<gene>
    <name evidence="3" type="ORF">UFOVP136_43</name>
</gene>
<dbReference type="Gene3D" id="1.10.530.10">
    <property type="match status" value="1"/>
</dbReference>
<protein>
    <recommendedName>
        <fullName evidence="2">Phage tail lysozyme domain-containing protein</fullName>
    </recommendedName>
</protein>